<dbReference type="EMBL" id="JAECVW010000008">
    <property type="protein sequence ID" value="MBH8596002.1"/>
    <property type="molecule type" value="Genomic_DNA"/>
</dbReference>
<keyword evidence="3" id="KW-1185">Reference proteome</keyword>
<sequence length="144" mass="15869">MNKIKNLLFLSLALALCLIGAPVAAKAAGNQSGVLACTFQGTWLEDANCTSNRSTVYTVGNGELRTGYYNGVQYGWGRLEAGDYELLHFQVDLDGDRVPDEFQATSGAGNFTWAYPASASSDRAFRVCVYDEDYQLETRCTPWW</sequence>
<accession>A0A8I1ADX2</accession>
<feature type="chain" id="PRO_5034804859" description="Secreted protein" evidence="1">
    <location>
        <begin position="28"/>
        <end position="144"/>
    </location>
</feature>
<gene>
    <name evidence="2" type="ORF">I8U20_11745</name>
</gene>
<organism evidence="2 3">
    <name type="scientific">Thermoactinomyces intermedius</name>
    <dbReference type="NCBI Taxonomy" id="2024"/>
    <lineage>
        <taxon>Bacteria</taxon>
        <taxon>Bacillati</taxon>
        <taxon>Bacillota</taxon>
        <taxon>Bacilli</taxon>
        <taxon>Bacillales</taxon>
        <taxon>Thermoactinomycetaceae</taxon>
        <taxon>Thermoactinomyces</taxon>
    </lineage>
</organism>
<evidence type="ECO:0008006" key="4">
    <source>
        <dbReference type="Google" id="ProtNLM"/>
    </source>
</evidence>
<evidence type="ECO:0000313" key="3">
    <source>
        <dbReference type="Proteomes" id="UP000633619"/>
    </source>
</evidence>
<reference evidence="2 3" key="1">
    <citation type="submission" date="2020-12" db="EMBL/GenBank/DDBJ databases">
        <title>WGS of Thermoactinomyces spp.</title>
        <authorList>
            <person name="Cheng K."/>
        </authorList>
    </citation>
    <scope>NUCLEOTIDE SEQUENCE [LARGE SCALE GENOMIC DNA]</scope>
    <source>
        <strain evidence="3">CICC 10671\DSM 43846</strain>
    </source>
</reference>
<evidence type="ECO:0000313" key="2">
    <source>
        <dbReference type="EMBL" id="MBH8596002.1"/>
    </source>
</evidence>
<feature type="signal peptide" evidence="1">
    <location>
        <begin position="1"/>
        <end position="27"/>
    </location>
</feature>
<keyword evidence="1" id="KW-0732">Signal</keyword>
<dbReference type="Proteomes" id="UP000633619">
    <property type="component" value="Unassembled WGS sequence"/>
</dbReference>
<evidence type="ECO:0000256" key="1">
    <source>
        <dbReference type="SAM" id="SignalP"/>
    </source>
</evidence>
<name>A0A8I1ADX2_THEIN</name>
<dbReference type="RefSeq" id="WP_181732581.1">
    <property type="nucleotide sequence ID" value="NZ_JACEIR010000009.1"/>
</dbReference>
<proteinExistence type="predicted"/>
<protein>
    <recommendedName>
        <fullName evidence="4">Secreted protein</fullName>
    </recommendedName>
</protein>
<dbReference type="AlphaFoldDB" id="A0A8I1ADX2"/>
<comment type="caution">
    <text evidence="2">The sequence shown here is derived from an EMBL/GenBank/DDBJ whole genome shotgun (WGS) entry which is preliminary data.</text>
</comment>